<comment type="caution">
    <text evidence="1">The sequence shown here is derived from an EMBL/GenBank/DDBJ whole genome shotgun (WGS) entry which is preliminary data.</text>
</comment>
<sequence length="49" mass="5565">MYQGTLGLAAHAVRREGHEGRRTTYVGQIQKATNDCSWLFVLCYMICDT</sequence>
<evidence type="ECO:0000313" key="2">
    <source>
        <dbReference type="Proteomes" id="UP000033867"/>
    </source>
</evidence>
<protein>
    <submittedName>
        <fullName evidence="1">Uncharacterized protein</fullName>
    </submittedName>
</protein>
<accession>A0A0G1E6K6</accession>
<gene>
    <name evidence="1" type="ORF">UV42_C0066G0003</name>
</gene>
<reference evidence="1 2" key="1">
    <citation type="journal article" date="2015" name="Nature">
        <title>rRNA introns, odd ribosomes, and small enigmatic genomes across a large radiation of phyla.</title>
        <authorList>
            <person name="Brown C.T."/>
            <person name="Hug L.A."/>
            <person name="Thomas B.C."/>
            <person name="Sharon I."/>
            <person name="Castelle C.J."/>
            <person name="Singh A."/>
            <person name="Wilkins M.J."/>
            <person name="Williams K.H."/>
            <person name="Banfield J.F."/>
        </authorList>
    </citation>
    <scope>NUCLEOTIDE SEQUENCE [LARGE SCALE GENOMIC DNA]</scope>
</reference>
<name>A0A0G1E6K6_9BACT</name>
<proteinExistence type="predicted"/>
<dbReference type="EMBL" id="LCEK01000066">
    <property type="protein sequence ID" value="KKS70183.1"/>
    <property type="molecule type" value="Genomic_DNA"/>
</dbReference>
<dbReference type="Proteomes" id="UP000033867">
    <property type="component" value="Unassembled WGS sequence"/>
</dbReference>
<dbReference type="AlphaFoldDB" id="A0A0G1E6K6"/>
<evidence type="ECO:0000313" key="1">
    <source>
        <dbReference type="EMBL" id="KKS70183.1"/>
    </source>
</evidence>
<organism evidence="1 2">
    <name type="scientific">Candidatus Magasanikbacteria bacterium GW2011_GWE2_42_7</name>
    <dbReference type="NCBI Taxonomy" id="1619052"/>
    <lineage>
        <taxon>Bacteria</taxon>
        <taxon>Candidatus Magasanikiibacteriota</taxon>
    </lineage>
</organism>